<organism evidence="2 3">
    <name type="scientific">Blepharisma stoltei</name>
    <dbReference type="NCBI Taxonomy" id="1481888"/>
    <lineage>
        <taxon>Eukaryota</taxon>
        <taxon>Sar</taxon>
        <taxon>Alveolata</taxon>
        <taxon>Ciliophora</taxon>
        <taxon>Postciliodesmatophora</taxon>
        <taxon>Heterotrichea</taxon>
        <taxon>Heterotrichida</taxon>
        <taxon>Blepharismidae</taxon>
        <taxon>Blepharisma</taxon>
    </lineage>
</organism>
<dbReference type="AlphaFoldDB" id="A0AAU9JH89"/>
<evidence type="ECO:0000256" key="1">
    <source>
        <dbReference type="SAM" id="MobiDB-lite"/>
    </source>
</evidence>
<dbReference type="InterPro" id="IPR051291">
    <property type="entry name" value="CIMAP"/>
</dbReference>
<dbReference type="Proteomes" id="UP001162131">
    <property type="component" value="Unassembled WGS sequence"/>
</dbReference>
<sequence length="335" mass="37046">MATDATVSFRQVGREVTGKVYKGTIVDAFNRLTQPSIPTKSEQVLTQMNKKGGFGASADRFMAKSYFGPGPGQYAGPEEDPNPSMSKKGYGGLINRAPRFKKFQYNTAVPGPGSYEQKQRDIKTVSSVFVEGRSKSLASKFDPPAPGQYNPKILETRRVGMTSTFKSKTRRLEPSTASDAPPPWQYNIDTTMIRSASAKNTAAFKQPVQARRYQINLYDPHSDILGDDNPGPGEYNVVNTSLSNVKPSPMFIVGEVDRFGRPIRPKKKNEVTPGPGTYTMARGDEKVPVSGAVFMSESERTWFLAEKKPPGPAFYKPMPVPKKKSFHLNSNKMWV</sequence>
<reference evidence="2" key="1">
    <citation type="submission" date="2021-09" db="EMBL/GenBank/DDBJ databases">
        <authorList>
            <consortium name="AG Swart"/>
            <person name="Singh M."/>
            <person name="Singh A."/>
            <person name="Seah K."/>
            <person name="Emmerich C."/>
        </authorList>
    </citation>
    <scope>NUCLEOTIDE SEQUENCE</scope>
    <source>
        <strain evidence="2">ATCC30299</strain>
    </source>
</reference>
<evidence type="ECO:0000313" key="3">
    <source>
        <dbReference type="Proteomes" id="UP001162131"/>
    </source>
</evidence>
<dbReference type="EMBL" id="CAJZBQ010000024">
    <property type="protein sequence ID" value="CAG9320157.1"/>
    <property type="molecule type" value="Genomic_DNA"/>
</dbReference>
<comment type="caution">
    <text evidence="2">The sequence shown here is derived from an EMBL/GenBank/DDBJ whole genome shotgun (WGS) entry which is preliminary data.</text>
</comment>
<evidence type="ECO:0008006" key="4">
    <source>
        <dbReference type="Google" id="ProtNLM"/>
    </source>
</evidence>
<dbReference type="Pfam" id="PF07004">
    <property type="entry name" value="SHIPPO-rpt"/>
    <property type="match status" value="3"/>
</dbReference>
<name>A0AAU9JH89_9CILI</name>
<dbReference type="InterPro" id="IPR010736">
    <property type="entry name" value="SHIPPO-rpt"/>
</dbReference>
<accession>A0AAU9JH89</accession>
<proteinExistence type="predicted"/>
<evidence type="ECO:0000313" key="2">
    <source>
        <dbReference type="EMBL" id="CAG9320157.1"/>
    </source>
</evidence>
<gene>
    <name evidence="2" type="ORF">BSTOLATCC_MIC25392</name>
</gene>
<keyword evidence="3" id="KW-1185">Reference proteome</keyword>
<feature type="region of interest" description="Disordered" evidence="1">
    <location>
        <begin position="165"/>
        <end position="185"/>
    </location>
</feature>
<protein>
    <recommendedName>
        <fullName evidence="4">Sperm-tail PG-rich repeat-containing protein 2</fullName>
    </recommendedName>
</protein>
<dbReference type="PANTHER" id="PTHR21580">
    <property type="entry name" value="SHIPPO-1-RELATED"/>
    <property type="match status" value="1"/>
</dbReference>